<comment type="similarity">
    <text evidence="2">Belongs to the metallo-dependent hydrolases superfamily. ACMSD family.</text>
</comment>
<evidence type="ECO:0000313" key="14">
    <source>
        <dbReference type="Proteomes" id="UP000444721"/>
    </source>
</evidence>
<dbReference type="EC" id="4.1.1.45" evidence="4"/>
<dbReference type="VEuPathDB" id="AmoebaDB:FDP41_009613"/>
<evidence type="ECO:0000256" key="5">
    <source>
        <dbReference type="ARBA" id="ARBA00021214"/>
    </source>
</evidence>
<evidence type="ECO:0000256" key="10">
    <source>
        <dbReference type="ARBA" id="ARBA00031120"/>
    </source>
</evidence>
<dbReference type="EMBL" id="VFQX01000072">
    <property type="protein sequence ID" value="KAF0971917.1"/>
    <property type="molecule type" value="Genomic_DNA"/>
</dbReference>
<accession>A0A6A5AZT8</accession>
<evidence type="ECO:0000313" key="13">
    <source>
        <dbReference type="EMBL" id="KAF0971917.1"/>
    </source>
</evidence>
<protein>
    <recommendedName>
        <fullName evidence="5">2-amino-3-carboxymuconate-6-semialdehyde decarboxylase</fullName>
        <ecNumber evidence="4">4.1.1.45</ecNumber>
    </recommendedName>
    <alternativeName>
        <fullName evidence="10">Picolinate carboxylase</fullName>
    </alternativeName>
</protein>
<dbReference type="InterPro" id="IPR032466">
    <property type="entry name" value="Metal_Hydrolase"/>
</dbReference>
<evidence type="ECO:0000256" key="1">
    <source>
        <dbReference type="ARBA" id="ARBA00005079"/>
    </source>
</evidence>
<keyword evidence="8" id="KW-0862">Zinc</keyword>
<evidence type="ECO:0000256" key="4">
    <source>
        <dbReference type="ARBA" id="ARBA00012365"/>
    </source>
</evidence>
<dbReference type="GO" id="GO:0001760">
    <property type="term" value="F:aminocarboxymuconate-semialdehyde decarboxylase activity"/>
    <property type="evidence" value="ECO:0007669"/>
    <property type="project" value="UniProtKB-EC"/>
</dbReference>
<evidence type="ECO:0000256" key="6">
    <source>
        <dbReference type="ARBA" id="ARBA00022723"/>
    </source>
</evidence>
<dbReference type="GO" id="GO:0019748">
    <property type="term" value="P:secondary metabolic process"/>
    <property type="evidence" value="ECO:0007669"/>
    <property type="project" value="TreeGrafter"/>
</dbReference>
<dbReference type="GO" id="GO:0046872">
    <property type="term" value="F:metal ion binding"/>
    <property type="evidence" value="ECO:0007669"/>
    <property type="project" value="UniProtKB-KW"/>
</dbReference>
<gene>
    <name evidence="13" type="ORF">FDP41_009613</name>
</gene>
<evidence type="ECO:0000256" key="7">
    <source>
        <dbReference type="ARBA" id="ARBA00022793"/>
    </source>
</evidence>
<dbReference type="InterPro" id="IPR006680">
    <property type="entry name" value="Amidohydro-rel"/>
</dbReference>
<keyword evidence="14" id="KW-1185">Reference proteome</keyword>
<dbReference type="OrthoDB" id="191270at2759"/>
<dbReference type="Pfam" id="PF04909">
    <property type="entry name" value="Amidohydro_2"/>
    <property type="match status" value="1"/>
</dbReference>
<name>A0A6A5AZT8_NAEFO</name>
<dbReference type="RefSeq" id="XP_044556632.1">
    <property type="nucleotide sequence ID" value="XM_044713590.1"/>
</dbReference>
<dbReference type="GO" id="GO:0016787">
    <property type="term" value="F:hydrolase activity"/>
    <property type="evidence" value="ECO:0007669"/>
    <property type="project" value="InterPro"/>
</dbReference>
<organism evidence="13 14">
    <name type="scientific">Naegleria fowleri</name>
    <name type="common">Brain eating amoeba</name>
    <dbReference type="NCBI Taxonomy" id="5763"/>
    <lineage>
        <taxon>Eukaryota</taxon>
        <taxon>Discoba</taxon>
        <taxon>Heterolobosea</taxon>
        <taxon>Tetramitia</taxon>
        <taxon>Eutetramitia</taxon>
        <taxon>Vahlkampfiidae</taxon>
        <taxon>Naegleria</taxon>
    </lineage>
</organism>
<dbReference type="GO" id="GO:0005829">
    <property type="term" value="C:cytosol"/>
    <property type="evidence" value="ECO:0007669"/>
    <property type="project" value="TreeGrafter"/>
</dbReference>
<comment type="caution">
    <text evidence="13">The sequence shown here is derived from an EMBL/GenBank/DDBJ whole genome shotgun (WGS) entry which is preliminary data.</text>
</comment>
<evidence type="ECO:0000256" key="3">
    <source>
        <dbReference type="ARBA" id="ARBA00011245"/>
    </source>
</evidence>
<dbReference type="VEuPathDB" id="AmoebaDB:NF0050540"/>
<dbReference type="SUPFAM" id="SSF51556">
    <property type="entry name" value="Metallo-dependent hydrolases"/>
    <property type="match status" value="1"/>
</dbReference>
<feature type="domain" description="Amidohydrolase-related" evidence="12">
    <location>
        <begin position="9"/>
        <end position="336"/>
    </location>
</feature>
<dbReference type="GeneID" id="68116828"/>
<dbReference type="Gene3D" id="3.20.20.140">
    <property type="entry name" value="Metal-dependent hydrolases"/>
    <property type="match status" value="1"/>
</dbReference>
<dbReference type="Proteomes" id="UP000444721">
    <property type="component" value="Unassembled WGS sequence"/>
</dbReference>
<evidence type="ECO:0000256" key="11">
    <source>
        <dbReference type="RuleBase" id="RU366045"/>
    </source>
</evidence>
<evidence type="ECO:0000256" key="2">
    <source>
        <dbReference type="ARBA" id="ARBA00005871"/>
    </source>
</evidence>
<dbReference type="AlphaFoldDB" id="A0A6A5AZT8"/>
<keyword evidence="9 11" id="KW-0456">Lyase</keyword>
<keyword evidence="7 11" id="KW-0210">Decarboxylase</keyword>
<dbReference type="OMA" id="RIESCIM"/>
<dbReference type="PANTHER" id="PTHR21240:SF27">
    <property type="entry name" value="2-AMINO-3-CARBOXYMUCONATE-6-SEMIALDEHYDE DECARBOXYLASE"/>
    <property type="match status" value="1"/>
</dbReference>
<proteinExistence type="inferred from homology"/>
<evidence type="ECO:0000259" key="12">
    <source>
        <dbReference type="Pfam" id="PF04909"/>
    </source>
</evidence>
<dbReference type="InterPro" id="IPR032465">
    <property type="entry name" value="ACMSD"/>
</dbReference>
<dbReference type="VEuPathDB" id="AmoebaDB:NfTy_086820"/>
<sequence length="343" mass="39074">MPASNGKKIDMHVHYLPSYLPDWKEEFGYGGFVTLEHDPVNKGKANMMKDGQFFRAVEQNCWDMEARLEDMKKTGVTAQVLSTVPVMFNYWAKPNDALKTSIYLNDDIAHVCSKYEDYFLGLGTIPMQAPELACKEIRRCVEELHLSGIQIGSHINNYCLDDPSLFPIFETAAELNCPIMIHPWQMIGSELMKKYWLPWLVGMPAETTLALCSLIFGGVLERLPNLKVCFSHGAGSFPYTVGRIEHGFNVRPDLCQVDCKVNPRQFLGRIWADTITHDQDALNLLVKVFGDDRVMLGSDYPFPLGEHHPGKLVEESSTLSQEQKDKLLYYNVKEFLDIPKDRF</sequence>
<evidence type="ECO:0000256" key="8">
    <source>
        <dbReference type="ARBA" id="ARBA00022833"/>
    </source>
</evidence>
<reference evidence="13 14" key="1">
    <citation type="journal article" date="2019" name="Sci. Rep.">
        <title>Nanopore sequencing improves the draft genome of the human pathogenic amoeba Naegleria fowleri.</title>
        <authorList>
            <person name="Liechti N."/>
            <person name="Schurch N."/>
            <person name="Bruggmann R."/>
            <person name="Wittwer M."/>
        </authorList>
    </citation>
    <scope>NUCLEOTIDE SEQUENCE [LARGE SCALE GENOMIC DNA]</scope>
    <source>
        <strain evidence="13 14">ATCC 30894</strain>
    </source>
</reference>
<comment type="subunit">
    <text evidence="3">Monomer.</text>
</comment>
<evidence type="ECO:0000256" key="9">
    <source>
        <dbReference type="ARBA" id="ARBA00023239"/>
    </source>
</evidence>
<dbReference type="PANTHER" id="PTHR21240">
    <property type="entry name" value="2-AMINO-3-CARBOXYLMUCONATE-6-SEMIALDEHYDE DECARBOXYLASE"/>
    <property type="match status" value="1"/>
</dbReference>
<dbReference type="CDD" id="cd01292">
    <property type="entry name" value="metallo-dependent_hydrolases"/>
    <property type="match status" value="1"/>
</dbReference>
<comment type="pathway">
    <text evidence="1">Secondary metabolite metabolism; quinolate metabolism.</text>
</comment>
<keyword evidence="6" id="KW-0479">Metal-binding</keyword>